<dbReference type="InterPro" id="IPR007332">
    <property type="entry name" value="DUF411"/>
</dbReference>
<accession>A0A1U7J8F2</accession>
<feature type="chain" id="PRO_5013364292" evidence="1">
    <location>
        <begin position="30"/>
        <end position="164"/>
    </location>
</feature>
<dbReference type="PROSITE" id="PS51318">
    <property type="entry name" value="TAT"/>
    <property type="match status" value="1"/>
</dbReference>
<evidence type="ECO:0000256" key="1">
    <source>
        <dbReference type="SAM" id="SignalP"/>
    </source>
</evidence>
<keyword evidence="3" id="KW-1185">Reference proteome</keyword>
<evidence type="ECO:0000313" key="3">
    <source>
        <dbReference type="Proteomes" id="UP000185557"/>
    </source>
</evidence>
<dbReference type="RefSeq" id="WP_073607668.1">
    <property type="nucleotide sequence ID" value="NZ_MRCG01000003.1"/>
</dbReference>
<feature type="signal peptide" evidence="1">
    <location>
        <begin position="1"/>
        <end position="29"/>
    </location>
</feature>
<name>A0A1U7J8F2_9CYAN</name>
<dbReference type="Pfam" id="PF04214">
    <property type="entry name" value="DUF411"/>
    <property type="match status" value="1"/>
</dbReference>
<comment type="caution">
    <text evidence="2">The sequence shown here is derived from an EMBL/GenBank/DDBJ whole genome shotgun (WGS) entry which is preliminary data.</text>
</comment>
<proteinExistence type="predicted"/>
<keyword evidence="1" id="KW-0732">Signal</keyword>
<reference evidence="2 3" key="1">
    <citation type="submission" date="2016-11" db="EMBL/GenBank/DDBJ databases">
        <title>Draft Genome Sequences of Nine Cyanobacterial Strains from Diverse Habitats.</title>
        <authorList>
            <person name="Zhu T."/>
            <person name="Hou S."/>
            <person name="Lu X."/>
            <person name="Hess W.R."/>
        </authorList>
    </citation>
    <scope>NUCLEOTIDE SEQUENCE [LARGE SCALE GENOMIC DNA]</scope>
    <source>
        <strain evidence="2 3">NIES-30</strain>
    </source>
</reference>
<evidence type="ECO:0000313" key="2">
    <source>
        <dbReference type="EMBL" id="OKH49560.1"/>
    </source>
</evidence>
<dbReference type="STRING" id="549789.NIES30_06895"/>
<organism evidence="2 3">
    <name type="scientific">Phormidium tenue NIES-30</name>
    <dbReference type="NCBI Taxonomy" id="549789"/>
    <lineage>
        <taxon>Bacteria</taxon>
        <taxon>Bacillati</taxon>
        <taxon>Cyanobacteriota</taxon>
        <taxon>Cyanophyceae</taxon>
        <taxon>Oscillatoriophycideae</taxon>
        <taxon>Oscillatoriales</taxon>
        <taxon>Oscillatoriaceae</taxon>
        <taxon>Phormidium</taxon>
    </lineage>
</organism>
<dbReference type="Proteomes" id="UP000185557">
    <property type="component" value="Unassembled WGS sequence"/>
</dbReference>
<dbReference type="AlphaFoldDB" id="A0A1U7J8F2"/>
<gene>
    <name evidence="2" type="ORF">NIES30_06895</name>
</gene>
<dbReference type="OrthoDB" id="14727at2"/>
<protein>
    <submittedName>
        <fullName evidence="2">Metal-binding protein</fullName>
    </submittedName>
</protein>
<sequence>MNRRGLIARLMAVGMMVAIALLGAPVAQAQAATEITVYRSPTCNCCGHWVEHMQAAGFDVRDVVTDDMDAIKDQYGVPEALASCHTAIVEGYVIEGHVPASDVQRLLSERPAILGIAAPGMPVGSPGMETGDGPSGPVSDHRVDPYTVVSFTQSGETATFAEHL</sequence>
<dbReference type="EMBL" id="MRCG01000003">
    <property type="protein sequence ID" value="OKH49560.1"/>
    <property type="molecule type" value="Genomic_DNA"/>
</dbReference>
<dbReference type="InterPro" id="IPR006311">
    <property type="entry name" value="TAT_signal"/>
</dbReference>